<feature type="binding site" evidence="9">
    <location>
        <position position="284"/>
    </location>
    <ligand>
        <name>K(+)</name>
        <dbReference type="ChEBI" id="CHEBI:29103"/>
    </ligand>
</feature>
<evidence type="ECO:0000313" key="12">
    <source>
        <dbReference type="EMBL" id="MBD1383342.1"/>
    </source>
</evidence>
<comment type="cofactor">
    <cofactor evidence="9">
        <name>Mg(2+)</name>
        <dbReference type="ChEBI" id="CHEBI:18420"/>
    </cofactor>
    <text evidence="9">Requires a divalent cation, most likely magnesium in vivo, as an electrophilic catalyst to aid phosphoryl group transfer. It is the chelate of the metal and the nucleotide that is the actual substrate.</text>
</comment>
<organism evidence="12 13">
    <name type="scientific">Metabacillus arenae</name>
    <dbReference type="NCBI Taxonomy" id="2771434"/>
    <lineage>
        <taxon>Bacteria</taxon>
        <taxon>Bacillati</taxon>
        <taxon>Bacillota</taxon>
        <taxon>Bacilli</taxon>
        <taxon>Bacillales</taxon>
        <taxon>Bacillaceae</taxon>
        <taxon>Metabacillus</taxon>
    </lineage>
</organism>
<evidence type="ECO:0000256" key="9">
    <source>
        <dbReference type="HAMAP-Rule" id="MF_01987"/>
    </source>
</evidence>
<keyword evidence="9" id="KW-0963">Cytoplasm</keyword>
<comment type="subunit">
    <text evidence="9">Homodimer.</text>
</comment>
<sequence>MAANILVVGSLNMDLLIRVNELPKKGETLLGGPITEIPGGKGANQAVAISKMNTSVGILGSIGKDSYGNALLKSLEDHKVGTRYISRSDNKTGTAIVIVDEKGSNQIVVSPGANLDLTPELVFKNKKAIEEADIVVMQLEIPLETVHFTLELAKKMDKITILNPAPAIKLSEDILKNVDILIPNEHELKLLSNNWIEGAFNDPIKASCEELLEKKVKTIIVTLGEKGCFLMNGMDEQTFPAYKVDAVDTTGAGECFIGGFTSTYLKTMDLHDSIQSAIKASAISVTRSGAQNAMPTQKEVETFLC</sequence>
<feature type="binding site" evidence="9">
    <location>
        <position position="250"/>
    </location>
    <ligand>
        <name>K(+)</name>
        <dbReference type="ChEBI" id="CHEBI:29103"/>
    </ligand>
</feature>
<comment type="function">
    <text evidence="9">Catalyzes the phosphorylation of ribose at O-5 in a reaction requiring ATP and magnesium. The resulting D-ribose-5-phosphate can then be used either for sythesis of nucleotides, histidine, and tryptophan, or as a component of the pentose phosphate pathway.</text>
</comment>
<dbReference type="RefSeq" id="WP_191162416.1">
    <property type="nucleotide sequence ID" value="NZ_JACXAI010000051.1"/>
</dbReference>
<dbReference type="PANTHER" id="PTHR10584:SF166">
    <property type="entry name" value="RIBOKINASE"/>
    <property type="match status" value="1"/>
</dbReference>
<evidence type="ECO:0000256" key="3">
    <source>
        <dbReference type="ARBA" id="ARBA00022741"/>
    </source>
</evidence>
<dbReference type="PANTHER" id="PTHR10584">
    <property type="entry name" value="SUGAR KINASE"/>
    <property type="match status" value="1"/>
</dbReference>
<comment type="caution">
    <text evidence="12">The sequence shown here is derived from an EMBL/GenBank/DDBJ whole genome shotgun (WGS) entry which is preliminary data.</text>
</comment>
<comment type="catalytic activity">
    <reaction evidence="9">
        <text>D-ribose + ATP = D-ribose 5-phosphate + ADP + H(+)</text>
        <dbReference type="Rhea" id="RHEA:13697"/>
        <dbReference type="ChEBI" id="CHEBI:15378"/>
        <dbReference type="ChEBI" id="CHEBI:30616"/>
        <dbReference type="ChEBI" id="CHEBI:47013"/>
        <dbReference type="ChEBI" id="CHEBI:78346"/>
        <dbReference type="ChEBI" id="CHEBI:456216"/>
        <dbReference type="EC" id="2.7.1.15"/>
    </reaction>
</comment>
<keyword evidence="8 9" id="KW-0119">Carbohydrate metabolism</keyword>
<evidence type="ECO:0000259" key="11">
    <source>
        <dbReference type="Pfam" id="PF00294"/>
    </source>
</evidence>
<comment type="subcellular location">
    <subcellularLocation>
        <location evidence="9">Cytoplasm</location>
    </subcellularLocation>
</comment>
<feature type="binding site" evidence="9">
    <location>
        <position position="287"/>
    </location>
    <ligand>
        <name>K(+)</name>
        <dbReference type="ChEBI" id="CHEBI:29103"/>
    </ligand>
</feature>
<dbReference type="GO" id="GO:0046872">
    <property type="term" value="F:metal ion binding"/>
    <property type="evidence" value="ECO:0007669"/>
    <property type="project" value="UniProtKB-KW"/>
</dbReference>
<feature type="binding site" evidence="9">
    <location>
        <position position="289"/>
    </location>
    <ligand>
        <name>K(+)</name>
        <dbReference type="ChEBI" id="CHEBI:29103"/>
    </ligand>
</feature>
<accession>A0A926S0I9</accession>
<evidence type="ECO:0000256" key="7">
    <source>
        <dbReference type="ARBA" id="ARBA00022958"/>
    </source>
</evidence>
<dbReference type="Proteomes" id="UP000626844">
    <property type="component" value="Unassembled WGS sequence"/>
</dbReference>
<dbReference type="SUPFAM" id="SSF53613">
    <property type="entry name" value="Ribokinase-like"/>
    <property type="match status" value="1"/>
</dbReference>
<evidence type="ECO:0000256" key="6">
    <source>
        <dbReference type="ARBA" id="ARBA00022842"/>
    </source>
</evidence>
<protein>
    <recommendedName>
        <fullName evidence="9 10">Ribokinase</fullName>
        <shortName evidence="9">RK</shortName>
        <ecNumber evidence="9 10">2.7.1.15</ecNumber>
    </recommendedName>
</protein>
<comment type="pathway">
    <text evidence="9">Carbohydrate metabolism; D-ribose degradation; D-ribose 5-phosphate from beta-D-ribopyranose: step 2/2.</text>
</comment>
<dbReference type="Pfam" id="PF00294">
    <property type="entry name" value="PfkB"/>
    <property type="match status" value="1"/>
</dbReference>
<dbReference type="InterPro" id="IPR011611">
    <property type="entry name" value="PfkB_dom"/>
</dbReference>
<evidence type="ECO:0000256" key="2">
    <source>
        <dbReference type="ARBA" id="ARBA00022723"/>
    </source>
</evidence>
<keyword evidence="3 9" id="KW-0547">Nucleotide-binding</keyword>
<reference evidence="12" key="1">
    <citation type="submission" date="2020-09" db="EMBL/GenBank/DDBJ databases">
        <title>A novel bacterium of genus Bacillus, isolated from South China Sea.</title>
        <authorList>
            <person name="Huang H."/>
            <person name="Mo K."/>
            <person name="Hu Y."/>
        </authorList>
    </citation>
    <scope>NUCLEOTIDE SEQUENCE</scope>
    <source>
        <strain evidence="12">IB182487</strain>
    </source>
</reference>
<comment type="similarity">
    <text evidence="9">Belongs to the carbohydrate kinase PfkB family. Ribokinase subfamily.</text>
</comment>
<feature type="binding site" evidence="9">
    <location>
        <begin position="40"/>
        <end position="44"/>
    </location>
    <ligand>
        <name>substrate</name>
    </ligand>
</feature>
<keyword evidence="2 9" id="KW-0479">Metal-binding</keyword>
<keyword evidence="1 9" id="KW-0808">Transferase</keyword>
<keyword evidence="5 9" id="KW-0067">ATP-binding</keyword>
<feature type="binding site" evidence="9">
    <location>
        <begin position="12"/>
        <end position="14"/>
    </location>
    <ligand>
        <name>substrate</name>
    </ligand>
</feature>
<name>A0A926S0I9_9BACI</name>
<dbReference type="PRINTS" id="PR00990">
    <property type="entry name" value="RIBOKINASE"/>
</dbReference>
<dbReference type="HAMAP" id="MF_01987">
    <property type="entry name" value="Ribokinase"/>
    <property type="match status" value="1"/>
</dbReference>
<gene>
    <name evidence="9 12" type="primary">rbsK</name>
    <name evidence="12" type="ORF">IC621_24455</name>
</gene>
<evidence type="ECO:0000313" key="13">
    <source>
        <dbReference type="Proteomes" id="UP000626844"/>
    </source>
</evidence>
<feature type="domain" description="Carbohydrate kinase PfkB" evidence="11">
    <location>
        <begin position="3"/>
        <end position="296"/>
    </location>
</feature>
<dbReference type="GO" id="GO:0005524">
    <property type="term" value="F:ATP binding"/>
    <property type="evidence" value="ECO:0007669"/>
    <property type="project" value="UniProtKB-UniRule"/>
</dbReference>
<proteinExistence type="inferred from homology"/>
<feature type="binding site" evidence="9">
    <location>
        <position position="248"/>
    </location>
    <ligand>
        <name>K(+)</name>
        <dbReference type="ChEBI" id="CHEBI:29103"/>
    </ligand>
</feature>
<keyword evidence="4 9" id="KW-0418">Kinase</keyword>
<keyword evidence="13" id="KW-1185">Reference proteome</keyword>
<comment type="caution">
    <text evidence="9">Lacks conserved residue(s) required for the propagation of feature annotation.</text>
</comment>
<evidence type="ECO:0000256" key="4">
    <source>
        <dbReference type="ARBA" id="ARBA00022777"/>
    </source>
</evidence>
<feature type="binding site" evidence="9">
    <location>
        <position position="184"/>
    </location>
    <ligand>
        <name>ATP</name>
        <dbReference type="ChEBI" id="CHEBI:30616"/>
    </ligand>
</feature>
<keyword evidence="6 9" id="KW-0460">Magnesium</keyword>
<feature type="binding site" evidence="9">
    <location>
        <position position="140"/>
    </location>
    <ligand>
        <name>substrate</name>
    </ligand>
</feature>
<feature type="binding site" evidence="9">
    <location>
        <begin position="222"/>
        <end position="227"/>
    </location>
    <ligand>
        <name>ATP</name>
        <dbReference type="ChEBI" id="CHEBI:30616"/>
    </ligand>
</feature>
<evidence type="ECO:0000256" key="1">
    <source>
        <dbReference type="ARBA" id="ARBA00022679"/>
    </source>
</evidence>
<dbReference type="CDD" id="cd01174">
    <property type="entry name" value="ribokinase"/>
    <property type="match status" value="1"/>
</dbReference>
<dbReference type="GO" id="GO:0019303">
    <property type="term" value="P:D-ribose catabolic process"/>
    <property type="evidence" value="ECO:0007669"/>
    <property type="project" value="UniProtKB-UniRule"/>
</dbReference>
<evidence type="ECO:0000256" key="5">
    <source>
        <dbReference type="ARBA" id="ARBA00022840"/>
    </source>
</evidence>
<evidence type="ECO:0000256" key="10">
    <source>
        <dbReference type="NCBIfam" id="TIGR02152"/>
    </source>
</evidence>
<comment type="activity regulation">
    <text evidence="9">Activated by a monovalent cation that binds near, but not in, the active site. The most likely occupant of the site in vivo is potassium. Ion binding induces a conformational change that may alter substrate affinity.</text>
</comment>
<dbReference type="EMBL" id="JACXAI010000051">
    <property type="protein sequence ID" value="MBD1383342.1"/>
    <property type="molecule type" value="Genomic_DNA"/>
</dbReference>
<dbReference type="GO" id="GO:0005829">
    <property type="term" value="C:cytosol"/>
    <property type="evidence" value="ECO:0007669"/>
    <property type="project" value="TreeGrafter"/>
</dbReference>
<evidence type="ECO:0000256" key="8">
    <source>
        <dbReference type="ARBA" id="ARBA00023277"/>
    </source>
</evidence>
<dbReference type="NCBIfam" id="TIGR02152">
    <property type="entry name" value="D_ribokin_bact"/>
    <property type="match status" value="1"/>
</dbReference>
<dbReference type="InterPro" id="IPR002139">
    <property type="entry name" value="Ribo/fructo_kinase"/>
</dbReference>
<dbReference type="EC" id="2.7.1.15" evidence="9 10"/>
<dbReference type="InterPro" id="IPR011877">
    <property type="entry name" value="Ribokinase"/>
</dbReference>
<dbReference type="Gene3D" id="3.40.1190.20">
    <property type="match status" value="1"/>
</dbReference>
<dbReference type="GO" id="GO:0004747">
    <property type="term" value="F:ribokinase activity"/>
    <property type="evidence" value="ECO:0007669"/>
    <property type="project" value="UniProtKB-UniRule"/>
</dbReference>
<dbReference type="InterPro" id="IPR029056">
    <property type="entry name" value="Ribokinase-like"/>
</dbReference>
<dbReference type="AlphaFoldDB" id="A0A926S0I9"/>
<keyword evidence="7 9" id="KW-0630">Potassium</keyword>